<gene>
    <name evidence="2" type="ORF">CYPRO_0030</name>
</gene>
<reference evidence="2 3" key="1">
    <citation type="submission" date="2018-03" db="EMBL/GenBank/DDBJ databases">
        <title>Phenotypic and genomic properties of Cyclonatronum proteinivorum gen. nov., sp. nov., a haloalkaliphilic bacteroidete from soda lakes possessing Na+-translocating rhodopsin.</title>
        <authorList>
            <person name="Toshchakov S.V."/>
            <person name="Korzhenkov A."/>
            <person name="Samarov N.I."/>
            <person name="Kublanov I.V."/>
            <person name="Muntyan M.S."/>
            <person name="Sorokin D.Y."/>
        </authorList>
    </citation>
    <scope>NUCLEOTIDE SEQUENCE [LARGE SCALE GENOMIC DNA]</scope>
    <source>
        <strain evidence="2 3">Omega</strain>
    </source>
</reference>
<evidence type="ECO:0000313" key="2">
    <source>
        <dbReference type="EMBL" id="AXI99318.1"/>
    </source>
</evidence>
<dbReference type="SUPFAM" id="SSF48452">
    <property type="entry name" value="TPR-like"/>
    <property type="match status" value="1"/>
</dbReference>
<accession>A0A345UFR7</accession>
<organism evidence="2 3">
    <name type="scientific">Cyclonatronum proteinivorum</name>
    <dbReference type="NCBI Taxonomy" id="1457365"/>
    <lineage>
        <taxon>Bacteria</taxon>
        <taxon>Pseudomonadati</taxon>
        <taxon>Balneolota</taxon>
        <taxon>Balneolia</taxon>
        <taxon>Balneolales</taxon>
        <taxon>Cyclonatronaceae</taxon>
        <taxon>Cyclonatronum</taxon>
    </lineage>
</organism>
<proteinExistence type="predicted"/>
<feature type="repeat" description="TPR" evidence="1">
    <location>
        <begin position="54"/>
        <end position="87"/>
    </location>
</feature>
<dbReference type="Gene3D" id="1.25.40.10">
    <property type="entry name" value="Tetratricopeptide repeat domain"/>
    <property type="match status" value="1"/>
</dbReference>
<sequence>MSNKRIEQLTTFVEADERDMFSRFALALEYLKIADTDRALSLFLEIREKDPAYAGLYYHLGKLYLQTGHTEKALAAFDEGIRVCEQLQEHHALKELREAKTALLFERDDDDDDDFA</sequence>
<dbReference type="Proteomes" id="UP000254808">
    <property type="component" value="Chromosome"/>
</dbReference>
<dbReference type="EMBL" id="CP027806">
    <property type="protein sequence ID" value="AXI99318.1"/>
    <property type="molecule type" value="Genomic_DNA"/>
</dbReference>
<protein>
    <submittedName>
        <fullName evidence="2">Tetratricopeptide repeat-containing protein</fullName>
    </submittedName>
</protein>
<dbReference type="RefSeq" id="WP_114982563.1">
    <property type="nucleotide sequence ID" value="NZ_CP027806.1"/>
</dbReference>
<name>A0A345UFR7_9BACT</name>
<dbReference type="InterPro" id="IPR011990">
    <property type="entry name" value="TPR-like_helical_dom_sf"/>
</dbReference>
<evidence type="ECO:0000256" key="1">
    <source>
        <dbReference type="PROSITE-ProRule" id="PRU00339"/>
    </source>
</evidence>
<dbReference type="InterPro" id="IPR019734">
    <property type="entry name" value="TPR_rpt"/>
</dbReference>
<dbReference type="Pfam" id="PF14559">
    <property type="entry name" value="TPR_19"/>
    <property type="match status" value="1"/>
</dbReference>
<dbReference type="OrthoDB" id="1524733at2"/>
<dbReference type="PROSITE" id="PS50005">
    <property type="entry name" value="TPR"/>
    <property type="match status" value="1"/>
</dbReference>
<dbReference type="AlphaFoldDB" id="A0A345UFR7"/>
<keyword evidence="3" id="KW-1185">Reference proteome</keyword>
<dbReference type="SMART" id="SM00028">
    <property type="entry name" value="TPR"/>
    <property type="match status" value="2"/>
</dbReference>
<evidence type="ECO:0000313" key="3">
    <source>
        <dbReference type="Proteomes" id="UP000254808"/>
    </source>
</evidence>
<dbReference type="KEGG" id="cprv:CYPRO_0030"/>
<keyword evidence="1" id="KW-0802">TPR repeat</keyword>